<sequence length="113" mass="12339">MYTSITQIMAIVFLALPIVSAFEGAAPTDLERRYVGSNAVMASIIARNPDLLPSRDLSLRHHTEAQIAAKKAKASVRDVDAEVEAREAHHKSTKREPHHTEAQIAAKKAKASN</sequence>
<reference evidence="3 4" key="1">
    <citation type="submission" date="2016-03" db="EMBL/GenBank/DDBJ databases">
        <authorList>
            <person name="Ploux O."/>
        </authorList>
    </citation>
    <scope>NUCLEOTIDE SEQUENCE [LARGE SCALE GENOMIC DNA]</scope>
    <source>
        <strain evidence="3 4">UAMH 11012</strain>
    </source>
</reference>
<evidence type="ECO:0000313" key="3">
    <source>
        <dbReference type="EMBL" id="CZR61008.1"/>
    </source>
</evidence>
<organism evidence="3 4">
    <name type="scientific">Phialocephala subalpina</name>
    <dbReference type="NCBI Taxonomy" id="576137"/>
    <lineage>
        <taxon>Eukaryota</taxon>
        <taxon>Fungi</taxon>
        <taxon>Dikarya</taxon>
        <taxon>Ascomycota</taxon>
        <taxon>Pezizomycotina</taxon>
        <taxon>Leotiomycetes</taxon>
        <taxon>Helotiales</taxon>
        <taxon>Mollisiaceae</taxon>
        <taxon>Phialocephala</taxon>
        <taxon>Phialocephala fortinii species complex</taxon>
    </lineage>
</organism>
<dbReference type="AlphaFoldDB" id="A0A1L7X7L2"/>
<gene>
    <name evidence="3" type="ORF">PAC_10904</name>
</gene>
<feature type="chain" id="PRO_5012905503" evidence="2">
    <location>
        <begin position="22"/>
        <end position="113"/>
    </location>
</feature>
<accession>A0A1L7X7L2</accession>
<dbReference type="STRING" id="576137.A0A1L7X7L2"/>
<proteinExistence type="predicted"/>
<keyword evidence="2" id="KW-0732">Signal</keyword>
<evidence type="ECO:0000313" key="4">
    <source>
        <dbReference type="Proteomes" id="UP000184330"/>
    </source>
</evidence>
<dbReference type="Proteomes" id="UP000184330">
    <property type="component" value="Unassembled WGS sequence"/>
</dbReference>
<protein>
    <submittedName>
        <fullName evidence="3">Uncharacterized protein</fullName>
    </submittedName>
</protein>
<name>A0A1L7X7L2_9HELO</name>
<evidence type="ECO:0000256" key="1">
    <source>
        <dbReference type="SAM" id="MobiDB-lite"/>
    </source>
</evidence>
<evidence type="ECO:0000256" key="2">
    <source>
        <dbReference type="SAM" id="SignalP"/>
    </source>
</evidence>
<dbReference type="EMBL" id="FJOG01000017">
    <property type="protein sequence ID" value="CZR61008.1"/>
    <property type="molecule type" value="Genomic_DNA"/>
</dbReference>
<feature type="signal peptide" evidence="2">
    <location>
        <begin position="1"/>
        <end position="21"/>
    </location>
</feature>
<feature type="region of interest" description="Disordered" evidence="1">
    <location>
        <begin position="83"/>
        <end position="113"/>
    </location>
</feature>
<dbReference type="OrthoDB" id="4899673at2759"/>
<keyword evidence="4" id="KW-1185">Reference proteome</keyword>